<reference evidence="2" key="1">
    <citation type="submission" date="2020-10" db="EMBL/GenBank/DDBJ databases">
        <authorList>
            <person name="Han B."/>
            <person name="Lu T."/>
            <person name="Zhao Q."/>
            <person name="Huang X."/>
            <person name="Zhao Y."/>
        </authorList>
    </citation>
    <scope>NUCLEOTIDE SEQUENCE</scope>
</reference>
<name>A0A811PHS9_9POAL</name>
<comment type="caution">
    <text evidence="2">The sequence shown here is derived from an EMBL/GenBank/DDBJ whole genome shotgun (WGS) entry which is preliminary data.</text>
</comment>
<sequence length="150" mass="15978">MVKLPADEAELHVSSGLPVDSIFASTDDGVLLRYASVDAFRVKVWALQESADGGGQLEWTLTHDKDLAVHARMLDLLHHAPSNCVPLATGEGRGGGRGKSVWFSDEDAEEVGSGDVGDGCSASGRWMRCSTSGPAPRLSSRSWGVTRARR</sequence>
<proteinExistence type="predicted"/>
<feature type="compositionally biased region" description="Polar residues" evidence="1">
    <location>
        <begin position="129"/>
        <end position="143"/>
    </location>
</feature>
<dbReference type="OrthoDB" id="696044at2759"/>
<protein>
    <submittedName>
        <fullName evidence="2">Uncharacterized protein</fullName>
    </submittedName>
</protein>
<accession>A0A811PHS9</accession>
<evidence type="ECO:0000313" key="3">
    <source>
        <dbReference type="Proteomes" id="UP000604825"/>
    </source>
</evidence>
<dbReference type="Proteomes" id="UP000604825">
    <property type="component" value="Unassembled WGS sequence"/>
</dbReference>
<dbReference type="AlphaFoldDB" id="A0A811PHS9"/>
<organism evidence="2 3">
    <name type="scientific">Miscanthus lutarioriparius</name>
    <dbReference type="NCBI Taxonomy" id="422564"/>
    <lineage>
        <taxon>Eukaryota</taxon>
        <taxon>Viridiplantae</taxon>
        <taxon>Streptophyta</taxon>
        <taxon>Embryophyta</taxon>
        <taxon>Tracheophyta</taxon>
        <taxon>Spermatophyta</taxon>
        <taxon>Magnoliopsida</taxon>
        <taxon>Liliopsida</taxon>
        <taxon>Poales</taxon>
        <taxon>Poaceae</taxon>
        <taxon>PACMAD clade</taxon>
        <taxon>Panicoideae</taxon>
        <taxon>Andropogonodae</taxon>
        <taxon>Andropogoneae</taxon>
        <taxon>Saccharinae</taxon>
        <taxon>Miscanthus</taxon>
    </lineage>
</organism>
<feature type="region of interest" description="Disordered" evidence="1">
    <location>
        <begin position="128"/>
        <end position="150"/>
    </location>
</feature>
<keyword evidence="3" id="KW-1185">Reference proteome</keyword>
<gene>
    <name evidence="2" type="ORF">NCGR_LOCUS27716</name>
</gene>
<evidence type="ECO:0000256" key="1">
    <source>
        <dbReference type="SAM" id="MobiDB-lite"/>
    </source>
</evidence>
<evidence type="ECO:0000313" key="2">
    <source>
        <dbReference type="EMBL" id="CAD6242144.1"/>
    </source>
</evidence>
<dbReference type="EMBL" id="CAJGYO010000007">
    <property type="protein sequence ID" value="CAD6242144.1"/>
    <property type="molecule type" value="Genomic_DNA"/>
</dbReference>